<dbReference type="PROSITE" id="PS51257">
    <property type="entry name" value="PROKAR_LIPOPROTEIN"/>
    <property type="match status" value="1"/>
</dbReference>
<dbReference type="Proteomes" id="UP000029857">
    <property type="component" value="Unassembled WGS sequence"/>
</dbReference>
<sequence>MIKTFIFCLFIVLFLIGCEKERDEAERLGLICINGYVFQKEYRGTRLEPLNIACENAKVRVD</sequence>
<dbReference type="EMBL" id="JRPJ02000071">
    <property type="protein sequence ID" value="TLE07864.1"/>
    <property type="molecule type" value="Genomic_DNA"/>
</dbReference>
<accession>A0A099V4Q8</accession>
<proteinExistence type="predicted"/>
<gene>
    <name evidence="1" type="ORF">LS79_010945</name>
</gene>
<evidence type="ECO:0000313" key="1">
    <source>
        <dbReference type="EMBL" id="TLE07864.1"/>
    </source>
</evidence>
<comment type="caution">
    <text evidence="1">The sequence shown here is derived from an EMBL/GenBank/DDBJ whole genome shotgun (WGS) entry which is preliminary data.</text>
</comment>
<name>A0A099V4Q8_9HELI</name>
<evidence type="ECO:0000313" key="2">
    <source>
        <dbReference type="Proteomes" id="UP000029857"/>
    </source>
</evidence>
<evidence type="ECO:0008006" key="3">
    <source>
        <dbReference type="Google" id="ProtNLM"/>
    </source>
</evidence>
<reference evidence="1 2" key="1">
    <citation type="journal article" date="2014" name="Genome Announc.">
        <title>Draft genome sequences of eight enterohepatic helicobacter species isolated from both laboratory and wild rodents.</title>
        <authorList>
            <person name="Sheh A."/>
            <person name="Shen Z."/>
            <person name="Fox J.G."/>
        </authorList>
    </citation>
    <scope>NUCLEOTIDE SEQUENCE [LARGE SCALE GENOMIC DNA]</scope>
    <source>
        <strain evidence="1 2">ATCC 49320</strain>
    </source>
</reference>
<protein>
    <recommendedName>
        <fullName evidence="3">Lipoprotein</fullName>
    </recommendedName>
</protein>
<organism evidence="1 2">
    <name type="scientific">Helicobacter bilis</name>
    <dbReference type="NCBI Taxonomy" id="37372"/>
    <lineage>
        <taxon>Bacteria</taxon>
        <taxon>Pseudomonadati</taxon>
        <taxon>Campylobacterota</taxon>
        <taxon>Epsilonproteobacteria</taxon>
        <taxon>Campylobacterales</taxon>
        <taxon>Helicobacteraceae</taxon>
        <taxon>Helicobacter</taxon>
    </lineage>
</organism>
<dbReference type="AlphaFoldDB" id="A0A099V4Q8"/>
<dbReference type="RefSeq" id="WP_034580168.1">
    <property type="nucleotide sequence ID" value="NZ_FZMS01000062.1"/>
</dbReference>